<dbReference type="GO" id="GO:0070677">
    <property type="term" value="F:rRNA (cytosine-2'-O-)-methyltransferase activity"/>
    <property type="evidence" value="ECO:0007669"/>
    <property type="project" value="UniProtKB-UniRule"/>
</dbReference>
<dbReference type="GO" id="GO:0005737">
    <property type="term" value="C:cytoplasm"/>
    <property type="evidence" value="ECO:0007669"/>
    <property type="project" value="UniProtKB-SubCell"/>
</dbReference>
<organism evidence="8 9">
    <name type="scientific">Atopobium deltae</name>
    <dbReference type="NCBI Taxonomy" id="1393034"/>
    <lineage>
        <taxon>Bacteria</taxon>
        <taxon>Bacillati</taxon>
        <taxon>Actinomycetota</taxon>
        <taxon>Coriobacteriia</taxon>
        <taxon>Coriobacteriales</taxon>
        <taxon>Atopobiaceae</taxon>
        <taxon>Atopobium</taxon>
    </lineage>
</organism>
<evidence type="ECO:0000256" key="3">
    <source>
        <dbReference type="ARBA" id="ARBA00022603"/>
    </source>
</evidence>
<keyword evidence="3 6" id="KW-0489">Methyltransferase</keyword>
<dbReference type="InterPro" id="IPR014777">
    <property type="entry name" value="4pyrrole_Mease_sub1"/>
</dbReference>
<comment type="caution">
    <text evidence="8">The sequence shown here is derived from an EMBL/GenBank/DDBJ whole genome shotgun (WGS) entry which is preliminary data.</text>
</comment>
<evidence type="ECO:0000313" key="9">
    <source>
        <dbReference type="Proteomes" id="UP000070675"/>
    </source>
</evidence>
<protein>
    <recommendedName>
        <fullName evidence="6">Ribosomal RNA small subunit methyltransferase I</fullName>
        <ecNumber evidence="6">2.1.1.198</ecNumber>
    </recommendedName>
    <alternativeName>
        <fullName evidence="6">16S rRNA 2'-O-ribose C1402 methyltransferase</fullName>
    </alternativeName>
    <alternativeName>
        <fullName evidence="6">rRNA (cytidine-2'-O-)-methyltransferase RsmI</fullName>
    </alternativeName>
</protein>
<dbReference type="PATRIC" id="fig|1393034.3.peg.1266"/>
<dbReference type="Gene3D" id="3.30.950.10">
    <property type="entry name" value="Methyltransferase, Cobalt-precorrin-4 Transmethylase, Domain 2"/>
    <property type="match status" value="1"/>
</dbReference>
<dbReference type="PROSITE" id="PS01296">
    <property type="entry name" value="RSMI"/>
    <property type="match status" value="1"/>
</dbReference>
<keyword evidence="1 6" id="KW-0963">Cytoplasm</keyword>
<dbReference type="EMBL" id="LSCR01000042">
    <property type="protein sequence ID" value="KXB32932.1"/>
    <property type="molecule type" value="Genomic_DNA"/>
</dbReference>
<dbReference type="PANTHER" id="PTHR46111">
    <property type="entry name" value="RIBOSOMAL RNA SMALL SUBUNIT METHYLTRANSFERASE I"/>
    <property type="match status" value="1"/>
</dbReference>
<dbReference type="NCBIfam" id="TIGR00096">
    <property type="entry name" value="16S rRNA (cytidine(1402)-2'-O)-methyltransferase"/>
    <property type="match status" value="1"/>
</dbReference>
<comment type="similarity">
    <text evidence="6">Belongs to the methyltransferase superfamily. RsmI family.</text>
</comment>
<dbReference type="Gene3D" id="3.40.1010.10">
    <property type="entry name" value="Cobalt-precorrin-4 Transmethylase, Domain 1"/>
    <property type="match status" value="1"/>
</dbReference>
<dbReference type="InterPro" id="IPR018063">
    <property type="entry name" value="SAM_MeTrfase_RsmI_CS"/>
</dbReference>
<dbReference type="PIRSF" id="PIRSF005917">
    <property type="entry name" value="MTase_YraL"/>
    <property type="match status" value="1"/>
</dbReference>
<sequence>MLSVVGTPIGNLSDAAPRVIQTLHAADLVLCEDTRVTSKLLHYFDIETPLMRCDEHVIASRVPQILSKLEAGQHIAFVSDAGMPAISDPGQRLVDAALDAGFKTEVIPGPSAVTCALVASGLAVQYFFFEGFLPRKISEQTRRLQMLATIPGALVIYESPRRVKKTLDAIAGVYPHRRVALVRELTKLHEEVVREKAPVLAQLIAGREDLRGECVIVIEAPTEAEAREVSIVGATPASVEDVIARGLLDNMAPSALAKMVAQQCGISRSQAYDRIVKYNQES</sequence>
<evidence type="ECO:0000256" key="1">
    <source>
        <dbReference type="ARBA" id="ARBA00022490"/>
    </source>
</evidence>
<feature type="domain" description="Tetrapyrrole methylase" evidence="7">
    <location>
        <begin position="1"/>
        <end position="197"/>
    </location>
</feature>
<dbReference type="RefSeq" id="WP_066306310.1">
    <property type="nucleotide sequence ID" value="NZ_KQ959516.1"/>
</dbReference>
<accession>A0A133XPR7</accession>
<dbReference type="InterPro" id="IPR008189">
    <property type="entry name" value="rRNA_ssu_MeTfrase_I"/>
</dbReference>
<comment type="catalytic activity">
    <reaction evidence="6">
        <text>cytidine(1402) in 16S rRNA + S-adenosyl-L-methionine = 2'-O-methylcytidine(1402) in 16S rRNA + S-adenosyl-L-homocysteine + H(+)</text>
        <dbReference type="Rhea" id="RHEA:42924"/>
        <dbReference type="Rhea" id="RHEA-COMP:10285"/>
        <dbReference type="Rhea" id="RHEA-COMP:10286"/>
        <dbReference type="ChEBI" id="CHEBI:15378"/>
        <dbReference type="ChEBI" id="CHEBI:57856"/>
        <dbReference type="ChEBI" id="CHEBI:59789"/>
        <dbReference type="ChEBI" id="CHEBI:74495"/>
        <dbReference type="ChEBI" id="CHEBI:82748"/>
        <dbReference type="EC" id="2.1.1.198"/>
    </reaction>
</comment>
<dbReference type="EC" id="2.1.1.198" evidence="6"/>
<evidence type="ECO:0000256" key="4">
    <source>
        <dbReference type="ARBA" id="ARBA00022679"/>
    </source>
</evidence>
<dbReference type="PANTHER" id="PTHR46111:SF1">
    <property type="entry name" value="RIBOSOMAL RNA SMALL SUBUNIT METHYLTRANSFERASE I"/>
    <property type="match status" value="1"/>
</dbReference>
<comment type="function">
    <text evidence="6">Catalyzes the 2'-O-methylation of the ribose of cytidine 1402 (C1402) in 16S rRNA.</text>
</comment>
<keyword evidence="5 6" id="KW-0949">S-adenosyl-L-methionine</keyword>
<dbReference type="FunFam" id="3.30.950.10:FF:000002">
    <property type="entry name" value="Ribosomal RNA small subunit methyltransferase I"/>
    <property type="match status" value="1"/>
</dbReference>
<evidence type="ECO:0000256" key="6">
    <source>
        <dbReference type="HAMAP-Rule" id="MF_01877"/>
    </source>
</evidence>
<evidence type="ECO:0000313" key="8">
    <source>
        <dbReference type="EMBL" id="KXB32932.1"/>
    </source>
</evidence>
<reference evidence="9" key="1">
    <citation type="submission" date="2016-01" db="EMBL/GenBank/DDBJ databases">
        <authorList>
            <person name="Mitreva M."/>
            <person name="Pepin K.H."/>
            <person name="Mihindukulasuriya K.A."/>
            <person name="Fulton R."/>
            <person name="Fronick C."/>
            <person name="O'Laughlin M."/>
            <person name="Miner T."/>
            <person name="Herter B."/>
            <person name="Rosa B.A."/>
            <person name="Cordes M."/>
            <person name="Tomlinson C."/>
            <person name="Wollam A."/>
            <person name="Palsikar V.B."/>
            <person name="Mardis E.R."/>
            <person name="Wilson R.K."/>
        </authorList>
    </citation>
    <scope>NUCLEOTIDE SEQUENCE [LARGE SCALE GENOMIC DNA]</scope>
    <source>
        <strain evidence="9">DNF00019</strain>
    </source>
</reference>
<dbReference type="SUPFAM" id="SSF53790">
    <property type="entry name" value="Tetrapyrrole methylase"/>
    <property type="match status" value="1"/>
</dbReference>
<name>A0A133XPR7_9ACTN</name>
<dbReference type="InterPro" id="IPR000878">
    <property type="entry name" value="4pyrrol_Mease"/>
</dbReference>
<dbReference type="OrthoDB" id="9809084at2"/>
<gene>
    <name evidence="6" type="primary">rsmI</name>
    <name evidence="8" type="ORF">HMPREF3192_01301</name>
</gene>
<evidence type="ECO:0000256" key="5">
    <source>
        <dbReference type="ARBA" id="ARBA00022691"/>
    </source>
</evidence>
<evidence type="ECO:0000259" key="7">
    <source>
        <dbReference type="Pfam" id="PF00590"/>
    </source>
</evidence>
<comment type="subcellular location">
    <subcellularLocation>
        <location evidence="6">Cytoplasm</location>
    </subcellularLocation>
</comment>
<evidence type="ECO:0000256" key="2">
    <source>
        <dbReference type="ARBA" id="ARBA00022552"/>
    </source>
</evidence>
<dbReference type="STRING" id="1393034.HMPREF3192_01301"/>
<proteinExistence type="inferred from homology"/>
<dbReference type="InterPro" id="IPR014776">
    <property type="entry name" value="4pyrrole_Mease_sub2"/>
</dbReference>
<dbReference type="Proteomes" id="UP000070675">
    <property type="component" value="Unassembled WGS sequence"/>
</dbReference>
<dbReference type="InterPro" id="IPR035996">
    <property type="entry name" value="4pyrrol_Methylase_sf"/>
</dbReference>
<dbReference type="AlphaFoldDB" id="A0A133XPR7"/>
<keyword evidence="4 6" id="KW-0808">Transferase</keyword>
<dbReference type="Pfam" id="PF00590">
    <property type="entry name" value="TP_methylase"/>
    <property type="match status" value="1"/>
</dbReference>
<dbReference type="CDD" id="cd11648">
    <property type="entry name" value="RsmI"/>
    <property type="match status" value="1"/>
</dbReference>
<keyword evidence="2 6" id="KW-0698">rRNA processing</keyword>
<dbReference type="FunFam" id="3.40.1010.10:FF:000007">
    <property type="entry name" value="Ribosomal RNA small subunit methyltransferase I"/>
    <property type="match status" value="1"/>
</dbReference>
<dbReference type="HAMAP" id="MF_01877">
    <property type="entry name" value="16SrRNA_methyltr_I"/>
    <property type="match status" value="1"/>
</dbReference>
<keyword evidence="9" id="KW-1185">Reference proteome</keyword>